<keyword evidence="6" id="KW-0808">Transferase</keyword>
<evidence type="ECO:0000256" key="1">
    <source>
        <dbReference type="ARBA" id="ARBA00000085"/>
    </source>
</evidence>
<evidence type="ECO:0000256" key="12">
    <source>
        <dbReference type="SAM" id="Phobius"/>
    </source>
</evidence>
<dbReference type="EC" id="2.7.13.3" evidence="4"/>
<dbReference type="GO" id="GO:0005509">
    <property type="term" value="F:calcium ion binding"/>
    <property type="evidence" value="ECO:0007669"/>
    <property type="project" value="UniProtKB-ARBA"/>
</dbReference>
<evidence type="ECO:0000256" key="2">
    <source>
        <dbReference type="ARBA" id="ARBA00001968"/>
    </source>
</evidence>
<protein>
    <recommendedName>
        <fullName evidence="4">histidine kinase</fullName>
        <ecNumber evidence="4">2.7.13.3</ecNumber>
    </recommendedName>
</protein>
<comment type="caution">
    <text evidence="15">The sequence shown here is derived from an EMBL/GenBank/DDBJ whole genome shotgun (WGS) entry which is preliminary data.</text>
</comment>
<dbReference type="CDD" id="cd00082">
    <property type="entry name" value="HisKA"/>
    <property type="match status" value="1"/>
</dbReference>
<evidence type="ECO:0000256" key="8">
    <source>
        <dbReference type="ARBA" id="ARBA00022777"/>
    </source>
</evidence>
<dbReference type="Proteomes" id="UP000321617">
    <property type="component" value="Unassembled WGS sequence"/>
</dbReference>
<evidence type="ECO:0000256" key="10">
    <source>
        <dbReference type="ARBA" id="ARBA00023012"/>
    </source>
</evidence>
<dbReference type="PRINTS" id="PR00344">
    <property type="entry name" value="BCTRLSENSOR"/>
</dbReference>
<dbReference type="Gene3D" id="1.10.287.130">
    <property type="match status" value="1"/>
</dbReference>
<evidence type="ECO:0000259" key="13">
    <source>
        <dbReference type="PROSITE" id="PS50109"/>
    </source>
</evidence>
<keyword evidence="7 12" id="KW-0812">Transmembrane</keyword>
<evidence type="ECO:0000256" key="6">
    <source>
        <dbReference type="ARBA" id="ARBA00022679"/>
    </source>
</evidence>
<dbReference type="SUPFAM" id="SSF47384">
    <property type="entry name" value="Homodimeric domain of signal transducing histidine kinase"/>
    <property type="match status" value="1"/>
</dbReference>
<dbReference type="InterPro" id="IPR003594">
    <property type="entry name" value="HATPase_dom"/>
</dbReference>
<evidence type="ECO:0000256" key="3">
    <source>
        <dbReference type="ARBA" id="ARBA00004236"/>
    </source>
</evidence>
<dbReference type="Pfam" id="PF00512">
    <property type="entry name" value="HisKA"/>
    <property type="match status" value="1"/>
</dbReference>
<dbReference type="SUPFAM" id="SSF158472">
    <property type="entry name" value="HAMP domain-like"/>
    <property type="match status" value="1"/>
</dbReference>
<sequence length="474" mass="50781">MAIKTRLILAMAALLCAATFVIGSVAIGAVTRVMTSRIDAQLSEFMHQASDIISTDDITTASDTEPAAYQPIAVMFFGPDGKLLHAVPAGYPDQPLALPALQEDPGTVLDPVRVGSFDHGVDYRMRSQPISPLFAPRLRAIPVTMVAAMPMVEVDAVQQDLMFVMIVTVTSVLVVGIGAAWWITRRGLRPVTDMIDAAVGVADGDLTRRLPSHSERTEIGKLATALNIMVSKLVDAITQRDTQQARLRRFVADASHELRTPLAAISGYAELYESGGAPPGPTLDRAMGRIRGESHRMAALVDDLLLLARLDQETSPTLRRLDLRQLAYDAVDDARATDDGHDIAVRAPAPLIVMGHDARLRQVVGNLLTNARTHTPPGTSVWVVAEQHGPVAVVSVADNGPGIAPEHRPRVFDRFYRADDSRSRDTGGTGLGLSIVKSIVESHGGRVELDSEPGAGTVFRFVLPLAPPGEPPTG</sequence>
<evidence type="ECO:0000313" key="16">
    <source>
        <dbReference type="Proteomes" id="UP000321617"/>
    </source>
</evidence>
<proteinExistence type="predicted"/>
<feature type="transmembrane region" description="Helical" evidence="12">
    <location>
        <begin position="161"/>
        <end position="184"/>
    </location>
</feature>
<dbReference type="SMART" id="SM00387">
    <property type="entry name" value="HATPase_c"/>
    <property type="match status" value="1"/>
</dbReference>
<organism evidence="15 16">
    <name type="scientific">Stackebrandtia albiflava</name>
    <dbReference type="NCBI Taxonomy" id="406432"/>
    <lineage>
        <taxon>Bacteria</taxon>
        <taxon>Bacillati</taxon>
        <taxon>Actinomycetota</taxon>
        <taxon>Actinomycetes</taxon>
        <taxon>Glycomycetales</taxon>
        <taxon>Glycomycetaceae</taxon>
        <taxon>Stackebrandtia</taxon>
    </lineage>
</organism>
<dbReference type="SUPFAM" id="SSF55874">
    <property type="entry name" value="ATPase domain of HSP90 chaperone/DNA topoisomerase II/histidine kinase"/>
    <property type="match status" value="1"/>
</dbReference>
<comment type="cofactor">
    <cofactor evidence="2">
        <name>a divalent metal cation</name>
        <dbReference type="ChEBI" id="CHEBI:60240"/>
    </cofactor>
</comment>
<dbReference type="Pfam" id="PF02518">
    <property type="entry name" value="HATPase_c"/>
    <property type="match status" value="1"/>
</dbReference>
<keyword evidence="9 12" id="KW-1133">Transmembrane helix</keyword>
<dbReference type="GO" id="GO:0005886">
    <property type="term" value="C:plasma membrane"/>
    <property type="evidence" value="ECO:0007669"/>
    <property type="project" value="UniProtKB-SubCell"/>
</dbReference>
<dbReference type="PROSITE" id="PS50109">
    <property type="entry name" value="HIS_KIN"/>
    <property type="match status" value="1"/>
</dbReference>
<dbReference type="Gene3D" id="6.10.340.10">
    <property type="match status" value="1"/>
</dbReference>
<dbReference type="Pfam" id="PF00672">
    <property type="entry name" value="HAMP"/>
    <property type="match status" value="1"/>
</dbReference>
<dbReference type="PROSITE" id="PS50885">
    <property type="entry name" value="HAMP"/>
    <property type="match status" value="1"/>
</dbReference>
<gene>
    <name evidence="15" type="ORF">LX16_1943</name>
</gene>
<keyword evidence="16" id="KW-1185">Reference proteome</keyword>
<dbReference type="CDD" id="cd06225">
    <property type="entry name" value="HAMP"/>
    <property type="match status" value="1"/>
</dbReference>
<keyword evidence="11 12" id="KW-0472">Membrane</keyword>
<dbReference type="InterPro" id="IPR003661">
    <property type="entry name" value="HisK_dim/P_dom"/>
</dbReference>
<dbReference type="PANTHER" id="PTHR45436:SF5">
    <property type="entry name" value="SENSOR HISTIDINE KINASE TRCS"/>
    <property type="match status" value="1"/>
</dbReference>
<evidence type="ECO:0000256" key="9">
    <source>
        <dbReference type="ARBA" id="ARBA00022989"/>
    </source>
</evidence>
<dbReference type="InterPro" id="IPR050428">
    <property type="entry name" value="TCS_sensor_his_kinase"/>
</dbReference>
<dbReference type="SMART" id="SM00388">
    <property type="entry name" value="HisKA"/>
    <property type="match status" value="1"/>
</dbReference>
<evidence type="ECO:0000256" key="11">
    <source>
        <dbReference type="ARBA" id="ARBA00023136"/>
    </source>
</evidence>
<accession>A0A562VE99</accession>
<dbReference type="PANTHER" id="PTHR45436">
    <property type="entry name" value="SENSOR HISTIDINE KINASE YKOH"/>
    <property type="match status" value="1"/>
</dbReference>
<feature type="domain" description="HAMP" evidence="14">
    <location>
        <begin position="185"/>
        <end position="238"/>
    </location>
</feature>
<dbReference type="FunFam" id="1.10.287.130:FF:000001">
    <property type="entry name" value="Two-component sensor histidine kinase"/>
    <property type="match status" value="1"/>
</dbReference>
<evidence type="ECO:0000256" key="7">
    <source>
        <dbReference type="ARBA" id="ARBA00022692"/>
    </source>
</evidence>
<dbReference type="InterPro" id="IPR036890">
    <property type="entry name" value="HATPase_C_sf"/>
</dbReference>
<keyword evidence="5" id="KW-0597">Phosphoprotein</keyword>
<dbReference type="SMART" id="SM00304">
    <property type="entry name" value="HAMP"/>
    <property type="match status" value="1"/>
</dbReference>
<dbReference type="GO" id="GO:0000155">
    <property type="term" value="F:phosphorelay sensor kinase activity"/>
    <property type="evidence" value="ECO:0007669"/>
    <property type="project" value="InterPro"/>
</dbReference>
<evidence type="ECO:0000256" key="4">
    <source>
        <dbReference type="ARBA" id="ARBA00012438"/>
    </source>
</evidence>
<comment type="subcellular location">
    <subcellularLocation>
        <location evidence="3">Cell membrane</location>
    </subcellularLocation>
</comment>
<dbReference type="RefSeq" id="WP_147136244.1">
    <property type="nucleotide sequence ID" value="NZ_BAABIJ010000001.1"/>
</dbReference>
<dbReference type="AlphaFoldDB" id="A0A562VE99"/>
<dbReference type="OrthoDB" id="9786919at2"/>
<dbReference type="CDD" id="cd00075">
    <property type="entry name" value="HATPase"/>
    <property type="match status" value="1"/>
</dbReference>
<dbReference type="Gene3D" id="3.30.565.10">
    <property type="entry name" value="Histidine kinase-like ATPase, C-terminal domain"/>
    <property type="match status" value="1"/>
</dbReference>
<dbReference type="InterPro" id="IPR005467">
    <property type="entry name" value="His_kinase_dom"/>
</dbReference>
<name>A0A562VE99_9ACTN</name>
<dbReference type="InterPro" id="IPR004358">
    <property type="entry name" value="Sig_transdc_His_kin-like_C"/>
</dbReference>
<dbReference type="InterPro" id="IPR036097">
    <property type="entry name" value="HisK_dim/P_sf"/>
</dbReference>
<reference evidence="15 16" key="1">
    <citation type="journal article" date="2013" name="Stand. Genomic Sci.">
        <title>Genomic Encyclopedia of Type Strains, Phase I: The one thousand microbial genomes (KMG-I) project.</title>
        <authorList>
            <person name="Kyrpides N.C."/>
            <person name="Woyke T."/>
            <person name="Eisen J.A."/>
            <person name="Garrity G."/>
            <person name="Lilburn T.G."/>
            <person name="Beck B.J."/>
            <person name="Whitman W.B."/>
            <person name="Hugenholtz P."/>
            <person name="Klenk H.P."/>
        </authorList>
    </citation>
    <scope>NUCLEOTIDE SEQUENCE [LARGE SCALE GENOMIC DNA]</scope>
    <source>
        <strain evidence="15 16">DSM 45044</strain>
    </source>
</reference>
<keyword evidence="8 15" id="KW-0418">Kinase</keyword>
<feature type="domain" description="Histidine kinase" evidence="13">
    <location>
        <begin position="253"/>
        <end position="467"/>
    </location>
</feature>
<dbReference type="InterPro" id="IPR003660">
    <property type="entry name" value="HAMP_dom"/>
</dbReference>
<evidence type="ECO:0000259" key="14">
    <source>
        <dbReference type="PROSITE" id="PS50885"/>
    </source>
</evidence>
<dbReference type="EMBL" id="VLLL01000005">
    <property type="protein sequence ID" value="TWJ16216.1"/>
    <property type="molecule type" value="Genomic_DNA"/>
</dbReference>
<dbReference type="FunFam" id="3.30.565.10:FF:000006">
    <property type="entry name" value="Sensor histidine kinase WalK"/>
    <property type="match status" value="1"/>
</dbReference>
<evidence type="ECO:0000256" key="5">
    <source>
        <dbReference type="ARBA" id="ARBA00022553"/>
    </source>
</evidence>
<evidence type="ECO:0000313" key="15">
    <source>
        <dbReference type="EMBL" id="TWJ16216.1"/>
    </source>
</evidence>
<comment type="catalytic activity">
    <reaction evidence="1">
        <text>ATP + protein L-histidine = ADP + protein N-phospho-L-histidine.</text>
        <dbReference type="EC" id="2.7.13.3"/>
    </reaction>
</comment>
<keyword evidence="10" id="KW-0902">Two-component regulatory system</keyword>